<evidence type="ECO:0000256" key="1">
    <source>
        <dbReference type="SAM" id="MobiDB-lite"/>
    </source>
</evidence>
<feature type="compositionally biased region" description="Polar residues" evidence="1">
    <location>
        <begin position="101"/>
        <end position="112"/>
    </location>
</feature>
<dbReference type="AlphaFoldDB" id="A0A3S2U3W3"/>
<dbReference type="GO" id="GO:0042273">
    <property type="term" value="P:ribosomal large subunit biogenesis"/>
    <property type="evidence" value="ECO:0007669"/>
    <property type="project" value="TreeGrafter"/>
</dbReference>
<dbReference type="GO" id="GO:0030687">
    <property type="term" value="C:preribosome, large subunit precursor"/>
    <property type="evidence" value="ECO:0007669"/>
    <property type="project" value="TreeGrafter"/>
</dbReference>
<dbReference type="OrthoDB" id="19329at2759"/>
<dbReference type="PANTHER" id="PTHR13182">
    <property type="entry name" value="ZINC FINGER PROTEIN 622"/>
    <property type="match status" value="1"/>
</dbReference>
<dbReference type="InterPro" id="IPR040025">
    <property type="entry name" value="Znf622/Rei1/Reh1"/>
</dbReference>
<feature type="region of interest" description="Disordered" evidence="1">
    <location>
        <begin position="101"/>
        <end position="129"/>
    </location>
</feature>
<reference evidence="2 3" key="1">
    <citation type="submission" date="2018-11" db="EMBL/GenBank/DDBJ databases">
        <authorList>
            <person name="Lopez-Roques C."/>
            <person name="Donnadieu C."/>
            <person name="Bouchez O."/>
            <person name="Klopp C."/>
            <person name="Cabau C."/>
            <person name="Zahm M."/>
        </authorList>
    </citation>
    <scope>NUCLEOTIDE SEQUENCE [LARGE SCALE GENOMIC DNA]</scope>
    <source>
        <strain evidence="2">RS831</strain>
        <tissue evidence="2">Whole body</tissue>
    </source>
</reference>
<dbReference type="EMBL" id="CM012452">
    <property type="protein sequence ID" value="RVE62200.1"/>
    <property type="molecule type" value="Genomic_DNA"/>
</dbReference>
<dbReference type="PANTHER" id="PTHR13182:SF8">
    <property type="entry name" value="CYTOPLASMIC 60S SUBUNIT BIOGENESIS FACTOR ZNF622"/>
    <property type="match status" value="1"/>
</dbReference>
<proteinExistence type="predicted"/>
<protein>
    <submittedName>
        <fullName evidence="2">Uncharacterized protein</fullName>
    </submittedName>
</protein>
<reference evidence="2 3" key="2">
    <citation type="submission" date="2019-01" db="EMBL/GenBank/DDBJ databases">
        <title>A chromosome length genome reference of the Java medaka (oryzias javanicus).</title>
        <authorList>
            <person name="Herpin A."/>
            <person name="Takehana Y."/>
            <person name="Naruse K."/>
            <person name="Ansai S."/>
            <person name="Kawaguchi M."/>
        </authorList>
    </citation>
    <scope>NUCLEOTIDE SEQUENCE [LARGE SCALE GENOMIC DNA]</scope>
    <source>
        <strain evidence="2">RS831</strain>
        <tissue evidence="2">Whole body</tissue>
    </source>
</reference>
<accession>A0A3S2U3W3</accession>
<gene>
    <name evidence="2" type="ORF">OJAV_G00154850</name>
</gene>
<evidence type="ECO:0000313" key="3">
    <source>
        <dbReference type="Proteomes" id="UP000283210"/>
    </source>
</evidence>
<keyword evidence="3" id="KW-1185">Reference proteome</keyword>
<dbReference type="Proteomes" id="UP000283210">
    <property type="component" value="Chromosome 16"/>
</dbReference>
<organism evidence="2 3">
    <name type="scientific">Oryzias javanicus</name>
    <name type="common">Javanese ricefish</name>
    <name type="synonym">Aplocheilus javanicus</name>
    <dbReference type="NCBI Taxonomy" id="123683"/>
    <lineage>
        <taxon>Eukaryota</taxon>
        <taxon>Metazoa</taxon>
        <taxon>Chordata</taxon>
        <taxon>Craniata</taxon>
        <taxon>Vertebrata</taxon>
        <taxon>Euteleostomi</taxon>
        <taxon>Actinopterygii</taxon>
        <taxon>Neopterygii</taxon>
        <taxon>Teleostei</taxon>
        <taxon>Neoteleostei</taxon>
        <taxon>Acanthomorphata</taxon>
        <taxon>Ovalentaria</taxon>
        <taxon>Atherinomorphae</taxon>
        <taxon>Beloniformes</taxon>
        <taxon>Adrianichthyidae</taxon>
        <taxon>Oryziinae</taxon>
        <taxon>Oryzias</taxon>
    </lineage>
</organism>
<evidence type="ECO:0000313" key="2">
    <source>
        <dbReference type="EMBL" id="RVE62200.1"/>
    </source>
</evidence>
<name>A0A3S2U3W3_ORYJA</name>
<sequence length="145" mass="16400">MDEELPDDRNLEYDEDTLELTLPSGAKVGHRSLVRYYKQRFGTQRALVLTHNTKAVSRVLKQYKALGWGGDAGSCSALQRQRDMQFVQRMKSRWMLKMGMSNNANRSTSEPKSCSKGDPSGTHQDCHHPADVLILRPDTGLEVLH</sequence>